<sequence>MVASAGEFGKYALYRWRKLRNMWTEVNLDSAPPGQVLFVANCSKVSKNKIIIVVSSILPNFVAVMMRCIKELKKILGQCTAEVVGTCKILKNMGTMNCSRVFY</sequence>
<evidence type="ECO:0000313" key="2">
    <source>
        <dbReference type="Proteomes" id="UP001164539"/>
    </source>
</evidence>
<organism evidence="1 2">
    <name type="scientific">Melia azedarach</name>
    <name type="common">Chinaberry tree</name>
    <dbReference type="NCBI Taxonomy" id="155640"/>
    <lineage>
        <taxon>Eukaryota</taxon>
        <taxon>Viridiplantae</taxon>
        <taxon>Streptophyta</taxon>
        <taxon>Embryophyta</taxon>
        <taxon>Tracheophyta</taxon>
        <taxon>Spermatophyta</taxon>
        <taxon>Magnoliopsida</taxon>
        <taxon>eudicotyledons</taxon>
        <taxon>Gunneridae</taxon>
        <taxon>Pentapetalae</taxon>
        <taxon>rosids</taxon>
        <taxon>malvids</taxon>
        <taxon>Sapindales</taxon>
        <taxon>Meliaceae</taxon>
        <taxon>Melia</taxon>
    </lineage>
</organism>
<gene>
    <name evidence="1" type="ORF">OWV82_025035</name>
</gene>
<keyword evidence="2" id="KW-1185">Reference proteome</keyword>
<dbReference type="EMBL" id="CM051407">
    <property type="protein sequence ID" value="KAJ4701859.1"/>
    <property type="molecule type" value="Genomic_DNA"/>
</dbReference>
<comment type="caution">
    <text evidence="1">The sequence shown here is derived from an EMBL/GenBank/DDBJ whole genome shotgun (WGS) entry which is preliminary data.</text>
</comment>
<dbReference type="Proteomes" id="UP001164539">
    <property type="component" value="Chromosome 14"/>
</dbReference>
<protein>
    <submittedName>
        <fullName evidence="1">Uncharacterized protein</fullName>
    </submittedName>
</protein>
<accession>A0ACC1WS91</accession>
<name>A0ACC1WS91_MELAZ</name>
<reference evidence="1 2" key="1">
    <citation type="journal article" date="2023" name="Science">
        <title>Complex scaffold remodeling in plant triterpene biosynthesis.</title>
        <authorList>
            <person name="De La Pena R."/>
            <person name="Hodgson H."/>
            <person name="Liu J.C."/>
            <person name="Stephenson M.J."/>
            <person name="Martin A.C."/>
            <person name="Owen C."/>
            <person name="Harkess A."/>
            <person name="Leebens-Mack J."/>
            <person name="Jimenez L.E."/>
            <person name="Osbourn A."/>
            <person name="Sattely E.S."/>
        </authorList>
    </citation>
    <scope>NUCLEOTIDE SEQUENCE [LARGE SCALE GENOMIC DNA]</scope>
    <source>
        <strain evidence="2">cv. JPN11</strain>
        <tissue evidence="1">Leaf</tissue>
    </source>
</reference>
<proteinExistence type="predicted"/>
<evidence type="ECO:0000313" key="1">
    <source>
        <dbReference type="EMBL" id="KAJ4701859.1"/>
    </source>
</evidence>